<dbReference type="PROSITE" id="PS50995">
    <property type="entry name" value="HTH_MARR_2"/>
    <property type="match status" value="1"/>
</dbReference>
<evidence type="ECO:0000313" key="2">
    <source>
        <dbReference type="EMBL" id="GAA4740015.1"/>
    </source>
</evidence>
<dbReference type="InterPro" id="IPR039422">
    <property type="entry name" value="MarR/SlyA-like"/>
</dbReference>
<dbReference type="Proteomes" id="UP001500121">
    <property type="component" value="Unassembled WGS sequence"/>
</dbReference>
<comment type="caution">
    <text evidence="2">The sequence shown here is derived from an EMBL/GenBank/DDBJ whole genome shotgun (WGS) entry which is preliminary data.</text>
</comment>
<proteinExistence type="predicted"/>
<dbReference type="RefSeq" id="WP_345479774.1">
    <property type="nucleotide sequence ID" value="NZ_BAABLP010000002.1"/>
</dbReference>
<sequence length="163" mass="17580">MADARRRSTPTAGELAAWREYIEASERIRRAIAAGLADQEGISPGDYGVLLALAEAPDRRLRSSALADAVGWERSRLSHHLARMERRGLIAREECGTDSRGADVVITAEGLHVFRRSSASHFALIRDLFVDALTPAQLDALQEASAAIRTHLAEQGAPDAIAG</sequence>
<dbReference type="Gene3D" id="1.10.10.10">
    <property type="entry name" value="Winged helix-like DNA-binding domain superfamily/Winged helix DNA-binding domain"/>
    <property type="match status" value="1"/>
</dbReference>
<organism evidence="2 3">
    <name type="scientific">Amnibacterium soli</name>
    <dbReference type="NCBI Taxonomy" id="1282736"/>
    <lineage>
        <taxon>Bacteria</taxon>
        <taxon>Bacillati</taxon>
        <taxon>Actinomycetota</taxon>
        <taxon>Actinomycetes</taxon>
        <taxon>Micrococcales</taxon>
        <taxon>Microbacteriaceae</taxon>
        <taxon>Amnibacterium</taxon>
    </lineage>
</organism>
<evidence type="ECO:0000313" key="3">
    <source>
        <dbReference type="Proteomes" id="UP001500121"/>
    </source>
</evidence>
<gene>
    <name evidence="2" type="ORF">GCM10025783_08670</name>
</gene>
<dbReference type="InterPro" id="IPR036388">
    <property type="entry name" value="WH-like_DNA-bd_sf"/>
</dbReference>
<accession>A0ABP8YVY9</accession>
<keyword evidence="3" id="KW-1185">Reference proteome</keyword>
<dbReference type="SUPFAM" id="SSF46785">
    <property type="entry name" value="Winged helix' DNA-binding domain"/>
    <property type="match status" value="1"/>
</dbReference>
<dbReference type="EMBL" id="BAABLP010000002">
    <property type="protein sequence ID" value="GAA4740015.1"/>
    <property type="molecule type" value="Genomic_DNA"/>
</dbReference>
<dbReference type="InterPro" id="IPR036390">
    <property type="entry name" value="WH_DNA-bd_sf"/>
</dbReference>
<protein>
    <submittedName>
        <fullName evidence="2">MarR family transcriptional regulator</fullName>
    </submittedName>
</protein>
<dbReference type="InterPro" id="IPR000835">
    <property type="entry name" value="HTH_MarR-typ"/>
</dbReference>
<dbReference type="SMART" id="SM00347">
    <property type="entry name" value="HTH_MARR"/>
    <property type="match status" value="1"/>
</dbReference>
<dbReference type="Pfam" id="PF12802">
    <property type="entry name" value="MarR_2"/>
    <property type="match status" value="1"/>
</dbReference>
<evidence type="ECO:0000259" key="1">
    <source>
        <dbReference type="PROSITE" id="PS50995"/>
    </source>
</evidence>
<dbReference type="PANTHER" id="PTHR33164">
    <property type="entry name" value="TRANSCRIPTIONAL REGULATOR, MARR FAMILY"/>
    <property type="match status" value="1"/>
</dbReference>
<reference evidence="3" key="1">
    <citation type="journal article" date="2019" name="Int. J. Syst. Evol. Microbiol.">
        <title>The Global Catalogue of Microorganisms (GCM) 10K type strain sequencing project: providing services to taxonomists for standard genome sequencing and annotation.</title>
        <authorList>
            <consortium name="The Broad Institute Genomics Platform"/>
            <consortium name="The Broad Institute Genome Sequencing Center for Infectious Disease"/>
            <person name="Wu L."/>
            <person name="Ma J."/>
        </authorList>
    </citation>
    <scope>NUCLEOTIDE SEQUENCE [LARGE SCALE GENOMIC DNA]</scope>
    <source>
        <strain evidence="3">JCM 19015</strain>
    </source>
</reference>
<dbReference type="PANTHER" id="PTHR33164:SF99">
    <property type="entry name" value="MARR FAMILY REGULATORY PROTEIN"/>
    <property type="match status" value="1"/>
</dbReference>
<name>A0ABP8YVY9_9MICO</name>
<feature type="domain" description="HTH marR-type" evidence="1">
    <location>
        <begin position="1"/>
        <end position="150"/>
    </location>
</feature>